<gene>
    <name evidence="2" type="ORF">Pmani_017996</name>
</gene>
<dbReference type="EMBL" id="JAWZYT010001636">
    <property type="protein sequence ID" value="KAK4310467.1"/>
    <property type="molecule type" value="Genomic_DNA"/>
</dbReference>
<dbReference type="Proteomes" id="UP001292094">
    <property type="component" value="Unassembled WGS sequence"/>
</dbReference>
<reference evidence="2" key="1">
    <citation type="submission" date="2023-11" db="EMBL/GenBank/DDBJ databases">
        <title>Genome assemblies of two species of porcelain crab, Petrolisthes cinctipes and Petrolisthes manimaculis (Anomura: Porcellanidae).</title>
        <authorList>
            <person name="Angst P."/>
        </authorList>
    </citation>
    <scope>NUCLEOTIDE SEQUENCE</scope>
    <source>
        <strain evidence="2">PB745_02</strain>
        <tissue evidence="2">Gill</tissue>
    </source>
</reference>
<accession>A0AAE1PNN3</accession>
<evidence type="ECO:0000256" key="1">
    <source>
        <dbReference type="SAM" id="MobiDB-lite"/>
    </source>
</evidence>
<dbReference type="AlphaFoldDB" id="A0AAE1PNN3"/>
<comment type="caution">
    <text evidence="2">The sequence shown here is derived from an EMBL/GenBank/DDBJ whole genome shotgun (WGS) entry which is preliminary data.</text>
</comment>
<keyword evidence="3" id="KW-1185">Reference proteome</keyword>
<feature type="region of interest" description="Disordered" evidence="1">
    <location>
        <begin position="1"/>
        <end position="91"/>
    </location>
</feature>
<evidence type="ECO:0000313" key="2">
    <source>
        <dbReference type="EMBL" id="KAK4310467.1"/>
    </source>
</evidence>
<proteinExistence type="predicted"/>
<name>A0AAE1PNN3_9EUCA</name>
<sequence length="190" mass="21625">MTPIHNTSPIRHTTRDTNTQTRPDTNTQTHHNNTPQLQHTTSPHPQHITTSSQHTTTSTHQHQHTTPHQTQTHFPTIHHTSPQYTTLTHQHTTTPIHFTSCRKREDHRYPVCHEIPDSIFQHVKESRNVQATNQLYTTDQLYCMGSSAPSVSPPPPPPTRPHANPWKSVCIPLVARETTLESAGYHLTLV</sequence>
<protein>
    <submittedName>
        <fullName evidence="2">Uncharacterized protein</fullName>
    </submittedName>
</protein>
<organism evidence="2 3">
    <name type="scientific">Petrolisthes manimaculis</name>
    <dbReference type="NCBI Taxonomy" id="1843537"/>
    <lineage>
        <taxon>Eukaryota</taxon>
        <taxon>Metazoa</taxon>
        <taxon>Ecdysozoa</taxon>
        <taxon>Arthropoda</taxon>
        <taxon>Crustacea</taxon>
        <taxon>Multicrustacea</taxon>
        <taxon>Malacostraca</taxon>
        <taxon>Eumalacostraca</taxon>
        <taxon>Eucarida</taxon>
        <taxon>Decapoda</taxon>
        <taxon>Pleocyemata</taxon>
        <taxon>Anomura</taxon>
        <taxon>Galatheoidea</taxon>
        <taxon>Porcellanidae</taxon>
        <taxon>Petrolisthes</taxon>
    </lineage>
</organism>
<feature type="compositionally biased region" description="Low complexity" evidence="1">
    <location>
        <begin position="25"/>
        <end position="91"/>
    </location>
</feature>
<feature type="compositionally biased region" description="Polar residues" evidence="1">
    <location>
        <begin position="1"/>
        <end position="24"/>
    </location>
</feature>
<evidence type="ECO:0000313" key="3">
    <source>
        <dbReference type="Proteomes" id="UP001292094"/>
    </source>
</evidence>